<accession>A0A2N0RKQ6</accession>
<comment type="caution">
    <text evidence="1">The sequence shown here is derived from an EMBL/GenBank/DDBJ whole genome shotgun (WGS) entry which is preliminary data.</text>
</comment>
<proteinExistence type="predicted"/>
<evidence type="ECO:0000313" key="1">
    <source>
        <dbReference type="EMBL" id="PKC63865.1"/>
    </source>
</evidence>
<reference evidence="1 2" key="1">
    <citation type="submission" date="2017-10" db="EMBL/GenBank/DDBJ databases">
        <title>Extensive intraspecific genome diversity in a model arbuscular mycorrhizal fungus.</title>
        <authorList>
            <person name="Chen E.C.H."/>
            <person name="Morin E."/>
            <person name="Baudet D."/>
            <person name="Noel J."/>
            <person name="Ndikumana S."/>
            <person name="Charron P."/>
            <person name="St-Onge C."/>
            <person name="Giorgi J."/>
            <person name="Grigoriev I.V."/>
            <person name="Roux C."/>
            <person name="Martin F.M."/>
            <person name="Corradi N."/>
        </authorList>
    </citation>
    <scope>NUCLEOTIDE SEQUENCE [LARGE SCALE GENOMIC DNA]</scope>
    <source>
        <strain evidence="1 2">A1</strain>
    </source>
</reference>
<dbReference type="VEuPathDB" id="FungiDB:RhiirA1_463210"/>
<reference evidence="1 2" key="2">
    <citation type="submission" date="2017-10" db="EMBL/GenBank/DDBJ databases">
        <title>Genome analyses suggest a sexual origin of heterokaryosis in a supposedly ancient asexual fungus.</title>
        <authorList>
            <person name="Corradi N."/>
            <person name="Sedzielewska K."/>
            <person name="Noel J."/>
            <person name="Charron P."/>
            <person name="Farinelli L."/>
            <person name="Marton T."/>
            <person name="Kruger M."/>
            <person name="Pelin A."/>
            <person name="Brachmann A."/>
            <person name="Corradi N."/>
        </authorList>
    </citation>
    <scope>NUCLEOTIDE SEQUENCE [LARGE SCALE GENOMIC DNA]</scope>
    <source>
        <strain evidence="1 2">A1</strain>
    </source>
</reference>
<dbReference type="Proteomes" id="UP000232688">
    <property type="component" value="Unassembled WGS sequence"/>
</dbReference>
<sequence>MEIEQLESMRALMGDSFGNLAVELIVKCIKWSALEEGSEEEKELCKNVKRVMEVIVGLLKDRVDVEKEPVMKKQRVQGYFKKE</sequence>
<name>A0A2N0RKQ6_9GLOM</name>
<organism evidence="1 2">
    <name type="scientific">Rhizophagus irregularis</name>
    <dbReference type="NCBI Taxonomy" id="588596"/>
    <lineage>
        <taxon>Eukaryota</taxon>
        <taxon>Fungi</taxon>
        <taxon>Fungi incertae sedis</taxon>
        <taxon>Mucoromycota</taxon>
        <taxon>Glomeromycotina</taxon>
        <taxon>Glomeromycetes</taxon>
        <taxon>Glomerales</taxon>
        <taxon>Glomeraceae</taxon>
        <taxon>Rhizophagus</taxon>
    </lineage>
</organism>
<evidence type="ECO:0000313" key="2">
    <source>
        <dbReference type="Proteomes" id="UP000232688"/>
    </source>
</evidence>
<protein>
    <submittedName>
        <fullName evidence="1">Uncharacterized protein</fullName>
    </submittedName>
</protein>
<gene>
    <name evidence="1" type="ORF">RhiirA1_463210</name>
</gene>
<dbReference type="AlphaFoldDB" id="A0A2N0RKQ6"/>
<dbReference type="EMBL" id="LLXH01000693">
    <property type="protein sequence ID" value="PKC63865.1"/>
    <property type="molecule type" value="Genomic_DNA"/>
</dbReference>